<gene>
    <name evidence="5" type="ORF">SPLIT_LOCUS7431</name>
</gene>
<dbReference type="Pfam" id="PF14529">
    <property type="entry name" value="Exo_endo_phos_2"/>
    <property type="match status" value="1"/>
</dbReference>
<feature type="region of interest" description="Disordered" evidence="3">
    <location>
        <begin position="194"/>
        <end position="225"/>
    </location>
</feature>
<evidence type="ECO:0000313" key="6">
    <source>
        <dbReference type="Proteomes" id="UP001153321"/>
    </source>
</evidence>
<keyword evidence="2" id="KW-0539">Nucleus</keyword>
<evidence type="ECO:0000259" key="4">
    <source>
        <dbReference type="Pfam" id="PF14529"/>
    </source>
</evidence>
<dbReference type="SUPFAM" id="SSF56219">
    <property type="entry name" value="DNase I-like"/>
    <property type="match status" value="1"/>
</dbReference>
<dbReference type="GO" id="GO:0016567">
    <property type="term" value="P:protein ubiquitination"/>
    <property type="evidence" value="ECO:0007669"/>
    <property type="project" value="InterPro"/>
</dbReference>
<accession>A0A9P0I9Z5</accession>
<evidence type="ECO:0000313" key="5">
    <source>
        <dbReference type="EMBL" id="CAH1642075.1"/>
    </source>
</evidence>
<dbReference type="PANTHER" id="PTHR13129:SF4">
    <property type="entry name" value="DDB1- AND CUL4-ASSOCIATED FACTOR 1"/>
    <property type="match status" value="1"/>
</dbReference>
<dbReference type="InterPro" id="IPR036691">
    <property type="entry name" value="Endo/exonu/phosph_ase_sf"/>
</dbReference>
<dbReference type="Proteomes" id="UP001153321">
    <property type="component" value="Chromosome 25"/>
</dbReference>
<feature type="domain" description="Endonuclease/exonuclease/phosphatase" evidence="4">
    <location>
        <begin position="565"/>
        <end position="681"/>
    </location>
</feature>
<evidence type="ECO:0000256" key="1">
    <source>
        <dbReference type="ARBA" id="ARBA00004123"/>
    </source>
</evidence>
<dbReference type="GO" id="GO:0005634">
    <property type="term" value="C:nucleus"/>
    <property type="evidence" value="ECO:0007669"/>
    <property type="project" value="UniProtKB-SubCell"/>
</dbReference>
<dbReference type="InterPro" id="IPR036322">
    <property type="entry name" value="WD40_repeat_dom_sf"/>
</dbReference>
<dbReference type="SUPFAM" id="SSF50978">
    <property type="entry name" value="WD40 repeat-like"/>
    <property type="match status" value="1"/>
</dbReference>
<dbReference type="InterPro" id="IPR033270">
    <property type="entry name" value="VPRBP/DCAF1"/>
</dbReference>
<evidence type="ECO:0000256" key="3">
    <source>
        <dbReference type="SAM" id="MobiDB-lite"/>
    </source>
</evidence>
<dbReference type="InterPro" id="IPR015943">
    <property type="entry name" value="WD40/YVTN_repeat-like_dom_sf"/>
</dbReference>
<dbReference type="GO" id="GO:0003824">
    <property type="term" value="F:catalytic activity"/>
    <property type="evidence" value="ECO:0007669"/>
    <property type="project" value="InterPro"/>
</dbReference>
<protein>
    <recommendedName>
        <fullName evidence="4">Endonuclease/exonuclease/phosphatase domain-containing protein</fullName>
    </recommendedName>
</protein>
<dbReference type="EMBL" id="LR824556">
    <property type="protein sequence ID" value="CAH1642075.1"/>
    <property type="molecule type" value="Genomic_DNA"/>
</dbReference>
<reference evidence="5" key="1">
    <citation type="submission" date="2022-02" db="EMBL/GenBank/DDBJ databases">
        <authorList>
            <person name="King R."/>
        </authorList>
    </citation>
    <scope>NUCLEOTIDE SEQUENCE</scope>
</reference>
<dbReference type="InterPro" id="IPR005135">
    <property type="entry name" value="Endo/exonuclease/phosphatase"/>
</dbReference>
<dbReference type="PANTHER" id="PTHR13129">
    <property type="entry name" value="VPRBP PROTEIN-RELATED"/>
    <property type="match status" value="1"/>
</dbReference>
<proteinExistence type="predicted"/>
<feature type="region of interest" description="Disordered" evidence="3">
    <location>
        <begin position="486"/>
        <end position="517"/>
    </location>
</feature>
<keyword evidence="6" id="KW-1185">Reference proteome</keyword>
<feature type="compositionally biased region" description="Acidic residues" evidence="3">
    <location>
        <begin position="490"/>
        <end position="517"/>
    </location>
</feature>
<sequence length="971" mass="108179">MVLVTALALSPDGRGTFSMPCTSGVRSFAQPYRPVGPSGPRRREPVVARVSEPHKCPEPRGGGGLLGGGAEHSLLARVARRELGLGATRRAHARLVHAHFAPVRTLRLQDDDAYFTHTLFHPTQQQLLAATSSGDIRVFNLFTGIEENSYQVHESYIYHMQLLPHRCKASASNFAGSGAAAAAARVRQDLMPAFGGQRPVHSNQAVPTKPPPPPPRCQQNSRQRPHRRISIEYRCDRWTVETIFASRDGLLLLNSATTPWRPLSALWNMKEFELLFQLDNEEYVEFSKMSDERIIGTKGETATIFDTRTGRELMTLTPAISNQYAKNRATFNPTDELVLSDGVLWDVNTGKEIHKFDKLNQTHSGVFHPNGLEVISNTEVWDLRTFHLLRTVPTLDKSEVLFNPACSALYAVCSDQDAEERSQFDTSFKTLDPYDYSSIATIDVKRNIYALGISRYGTQISLVENMGDFEQMQESCVKIYDVGRKRDHDDDAEEDDEDELAGGSENDDGSDSGSDNDDDCKYYASIKLKMPEIQKLTIRYGSGRDLSTLWLRVDNDDHPRVYACLYRSHSGDSETDRLMDHIQAAVDLVQGQISSAEVVLLGDFNAHHADWLCSSKTDHAGRSVHGLALASGLTQLVTVPTRIPDVEGQKSSLLDLLLTSHPDGYSVSVEAPLGSSDHCLVRSTVSWTCIPRLQEVRGRRVWHYRSADWDGMRSFFASYPWRRVCFLQDDPNAAANSVADVVLQGMELFVPSSLVPVGGRYRPWFDASTRKASRRKRGAYQAWVDAAVARDVNTSALKKEYNFASKSYKRAIAGAKSQHIGRIGERLERLPSGTRSFWSLAKAIEGNFCRPSFPPLHMGEDSLAHNARDKAQLLAKIFASNSTLDDGGHEPPVVPWCGRYMPDVRFHQRTVRLALLSLDVHKSSGPDGIPPIVLKMCAPELAPVLTRLFRLSYSLRRSSDVLEDSFSPPNP</sequence>
<evidence type="ECO:0000256" key="2">
    <source>
        <dbReference type="ARBA" id="ARBA00023242"/>
    </source>
</evidence>
<organism evidence="5 6">
    <name type="scientific">Spodoptera littoralis</name>
    <name type="common">Egyptian cotton leafworm</name>
    <dbReference type="NCBI Taxonomy" id="7109"/>
    <lineage>
        <taxon>Eukaryota</taxon>
        <taxon>Metazoa</taxon>
        <taxon>Ecdysozoa</taxon>
        <taxon>Arthropoda</taxon>
        <taxon>Hexapoda</taxon>
        <taxon>Insecta</taxon>
        <taxon>Pterygota</taxon>
        <taxon>Neoptera</taxon>
        <taxon>Endopterygota</taxon>
        <taxon>Lepidoptera</taxon>
        <taxon>Glossata</taxon>
        <taxon>Ditrysia</taxon>
        <taxon>Noctuoidea</taxon>
        <taxon>Noctuidae</taxon>
        <taxon>Amphipyrinae</taxon>
        <taxon>Spodoptera</taxon>
    </lineage>
</organism>
<dbReference type="AlphaFoldDB" id="A0A9P0I9Z5"/>
<dbReference type="Gene3D" id="3.60.10.10">
    <property type="entry name" value="Endonuclease/exonuclease/phosphatase"/>
    <property type="match status" value="1"/>
</dbReference>
<dbReference type="GO" id="GO:0080008">
    <property type="term" value="C:Cul4-RING E3 ubiquitin ligase complex"/>
    <property type="evidence" value="ECO:0007669"/>
    <property type="project" value="TreeGrafter"/>
</dbReference>
<comment type="subcellular location">
    <subcellularLocation>
        <location evidence="1">Nucleus</location>
    </subcellularLocation>
</comment>
<dbReference type="Gene3D" id="2.130.10.10">
    <property type="entry name" value="YVTN repeat-like/Quinoprotein amine dehydrogenase"/>
    <property type="match status" value="2"/>
</dbReference>
<name>A0A9P0I9Z5_SPOLI</name>